<name>A0A6P2D731_9BACT</name>
<dbReference type="Pfam" id="PF04883">
    <property type="entry name" value="HK97-gp10_like"/>
    <property type="match status" value="1"/>
</dbReference>
<gene>
    <name evidence="1" type="ORF">SOIL9_24740</name>
</gene>
<sequence length="155" mass="17380">MIGARTELDLTPIDGLNQSGIRRATRIGLNRAASPVKASVEAHATAVKRFGYLAKSIRIRLRLYPADRFVAVVGPASKFTRTKGVYKRGKRKGEKRLFKPSKYAHLVERGTRHSKAKPWLKPAHDATAARFLQVAGYEVGAELEHQLFRTFKVKK</sequence>
<dbReference type="RefSeq" id="WP_162669680.1">
    <property type="nucleotide sequence ID" value="NZ_LR593886.1"/>
</dbReference>
<accession>A0A6P2D731</accession>
<dbReference type="AlphaFoldDB" id="A0A6P2D731"/>
<dbReference type="KEGG" id="gms:SOIL9_24740"/>
<keyword evidence="2" id="KW-1185">Reference proteome</keyword>
<dbReference type="InterPro" id="IPR010064">
    <property type="entry name" value="HK97-gp10_tail"/>
</dbReference>
<proteinExistence type="predicted"/>
<organism evidence="1 2">
    <name type="scientific">Gemmata massiliana</name>
    <dbReference type="NCBI Taxonomy" id="1210884"/>
    <lineage>
        <taxon>Bacteria</taxon>
        <taxon>Pseudomonadati</taxon>
        <taxon>Planctomycetota</taxon>
        <taxon>Planctomycetia</taxon>
        <taxon>Gemmatales</taxon>
        <taxon>Gemmataceae</taxon>
        <taxon>Gemmata</taxon>
    </lineage>
</organism>
<evidence type="ECO:0000313" key="2">
    <source>
        <dbReference type="Proteomes" id="UP000464178"/>
    </source>
</evidence>
<protein>
    <submittedName>
        <fullName evidence="1">: HK97-gp10_like</fullName>
    </submittedName>
</protein>
<dbReference type="Proteomes" id="UP000464178">
    <property type="component" value="Chromosome"/>
</dbReference>
<reference evidence="1 2" key="1">
    <citation type="submission" date="2019-05" db="EMBL/GenBank/DDBJ databases">
        <authorList>
            <consortium name="Science for Life Laboratories"/>
        </authorList>
    </citation>
    <scope>NUCLEOTIDE SEQUENCE [LARGE SCALE GENOMIC DNA]</scope>
    <source>
        <strain evidence="1">Soil9</strain>
    </source>
</reference>
<dbReference type="EMBL" id="LR593886">
    <property type="protein sequence ID" value="VTR95240.1"/>
    <property type="molecule type" value="Genomic_DNA"/>
</dbReference>
<evidence type="ECO:0000313" key="1">
    <source>
        <dbReference type="EMBL" id="VTR95240.1"/>
    </source>
</evidence>